<dbReference type="InterPro" id="IPR019547">
    <property type="entry name" value="Lipid_desat"/>
</dbReference>
<evidence type="ECO:0000313" key="9">
    <source>
        <dbReference type="Proteomes" id="UP000054926"/>
    </source>
</evidence>
<keyword evidence="4 6" id="KW-1133">Transmembrane helix</keyword>
<comment type="subcellular location">
    <subcellularLocation>
        <location evidence="1">Membrane</location>
        <topology evidence="1">Multi-pass membrane protein</topology>
    </subcellularLocation>
</comment>
<comment type="similarity">
    <text evidence="2">Belongs to the fatty acid desaturase CarF family.</text>
</comment>
<comment type="caution">
    <text evidence="8">The sequence shown here is derived from an EMBL/GenBank/DDBJ whole genome shotgun (WGS) entry which is preliminary data.</text>
</comment>
<evidence type="ECO:0000313" key="8">
    <source>
        <dbReference type="EMBL" id="KTD67126.1"/>
    </source>
</evidence>
<evidence type="ECO:0000256" key="4">
    <source>
        <dbReference type="ARBA" id="ARBA00022989"/>
    </source>
</evidence>
<dbReference type="EMBL" id="LNYY01000021">
    <property type="protein sequence ID" value="KTD67126.1"/>
    <property type="molecule type" value="Genomic_DNA"/>
</dbReference>
<evidence type="ECO:0000256" key="3">
    <source>
        <dbReference type="ARBA" id="ARBA00022692"/>
    </source>
</evidence>
<sequence>MGVLNVRNDIINVYLKLIVLNIKMTTLNSNRENNLDSKVNEFIQAIQKYLGHRRYKFFETIVSFLIITLQAITLFNLIYTYENSSFFYLILVLVIAYVATDLVNGLVHMYMDNNTYYSCLVGPYIAAFHLHHAKSIYQIRHPLKVYFDESGTKFWLLVYLFILVSIQSNVHLGVFLNVGLVAFGIFSSVAEVSHYWCHNATEKNRLILWLQNNHVLLSKEHHKAHHCSDNTQYAFLNGVTDPLLNLIAGYHYKGYKNYADKHTRIYIQRTLHSRAK</sequence>
<feature type="domain" description="Lipid desaturase" evidence="7">
    <location>
        <begin position="97"/>
        <end position="247"/>
    </location>
</feature>
<accession>A0A0W0ZEB3</accession>
<evidence type="ECO:0000259" key="7">
    <source>
        <dbReference type="Pfam" id="PF10520"/>
    </source>
</evidence>
<dbReference type="GO" id="GO:0016020">
    <property type="term" value="C:membrane"/>
    <property type="evidence" value="ECO:0007669"/>
    <property type="project" value="UniProtKB-SubCell"/>
</dbReference>
<dbReference type="InterPro" id="IPR053335">
    <property type="entry name" value="Fatty_acid_desaturase_CarF"/>
</dbReference>
<evidence type="ECO:0000256" key="5">
    <source>
        <dbReference type="ARBA" id="ARBA00023136"/>
    </source>
</evidence>
<dbReference type="PANTHER" id="PTHR48230:SF1">
    <property type="entry name" value="LIPID DESATURASE DOMAIN-CONTAINING PROTEIN"/>
    <property type="match status" value="1"/>
</dbReference>
<dbReference type="PATRIC" id="fig|947033.5.peg.3543"/>
<keyword evidence="3 6" id="KW-0812">Transmembrane</keyword>
<reference evidence="8 9" key="1">
    <citation type="submission" date="2015-11" db="EMBL/GenBank/DDBJ databases">
        <title>Genomic analysis of 38 Legionella species identifies large and diverse effector repertoires.</title>
        <authorList>
            <person name="Burstein D."/>
            <person name="Amaro F."/>
            <person name="Zusman T."/>
            <person name="Lifshitz Z."/>
            <person name="Cohen O."/>
            <person name="Gilbert J.A."/>
            <person name="Pupko T."/>
            <person name="Shuman H.A."/>
            <person name="Segal G."/>
        </authorList>
    </citation>
    <scope>NUCLEOTIDE SEQUENCE [LARGE SCALE GENOMIC DNA]</scope>
    <source>
        <strain evidence="8 9">IMVS3376</strain>
    </source>
</reference>
<protein>
    <submittedName>
        <fullName evidence="8">Kua-ubiquitin conjugating enzyme hybrid localization domain protein</fullName>
    </submittedName>
</protein>
<evidence type="ECO:0000256" key="2">
    <source>
        <dbReference type="ARBA" id="ARBA00007620"/>
    </source>
</evidence>
<dbReference type="AlphaFoldDB" id="A0A0W0ZEB3"/>
<feature type="transmembrane region" description="Helical" evidence="6">
    <location>
        <begin position="154"/>
        <end position="172"/>
    </location>
</feature>
<gene>
    <name evidence="8" type="ORF">Lste_3332</name>
</gene>
<dbReference type="Pfam" id="PF10520">
    <property type="entry name" value="Lipid_desat"/>
    <property type="match status" value="1"/>
</dbReference>
<keyword evidence="9" id="KW-1185">Reference proteome</keyword>
<evidence type="ECO:0000256" key="6">
    <source>
        <dbReference type="SAM" id="Phobius"/>
    </source>
</evidence>
<dbReference type="Proteomes" id="UP000054926">
    <property type="component" value="Unassembled WGS sequence"/>
</dbReference>
<feature type="transmembrane region" description="Helical" evidence="6">
    <location>
        <begin position="85"/>
        <end position="107"/>
    </location>
</feature>
<feature type="transmembrane region" description="Helical" evidence="6">
    <location>
        <begin position="57"/>
        <end position="79"/>
    </location>
</feature>
<name>A0A0W0ZEB3_9GAMM</name>
<organism evidence="8 9">
    <name type="scientific">Legionella steelei</name>
    <dbReference type="NCBI Taxonomy" id="947033"/>
    <lineage>
        <taxon>Bacteria</taxon>
        <taxon>Pseudomonadati</taxon>
        <taxon>Pseudomonadota</taxon>
        <taxon>Gammaproteobacteria</taxon>
        <taxon>Legionellales</taxon>
        <taxon>Legionellaceae</taxon>
        <taxon>Legionella</taxon>
    </lineage>
</organism>
<keyword evidence="5 6" id="KW-0472">Membrane</keyword>
<dbReference type="PANTHER" id="PTHR48230">
    <property type="match status" value="1"/>
</dbReference>
<proteinExistence type="inferred from homology"/>
<evidence type="ECO:0000256" key="1">
    <source>
        <dbReference type="ARBA" id="ARBA00004141"/>
    </source>
</evidence>